<dbReference type="InterPro" id="IPR007577">
    <property type="entry name" value="GlycoTrfase_DXD_sugar-bd_CS"/>
</dbReference>
<protein>
    <recommendedName>
        <fullName evidence="3">Glycosyltransferase</fullName>
    </recommendedName>
</protein>
<gene>
    <name evidence="1" type="ORF">AA0535_2563</name>
</gene>
<dbReference type="InterPro" id="IPR029044">
    <property type="entry name" value="Nucleotide-diphossugar_trans"/>
</dbReference>
<name>A0ABQ0Q5K3_9PROT</name>
<organism evidence="1 2">
    <name type="scientific">Asaia krungthepensis NRIC 0535</name>
    <dbReference type="NCBI Taxonomy" id="1307925"/>
    <lineage>
        <taxon>Bacteria</taxon>
        <taxon>Pseudomonadati</taxon>
        <taxon>Pseudomonadota</taxon>
        <taxon>Alphaproteobacteria</taxon>
        <taxon>Acetobacterales</taxon>
        <taxon>Acetobacteraceae</taxon>
        <taxon>Asaia</taxon>
    </lineage>
</organism>
<evidence type="ECO:0008006" key="3">
    <source>
        <dbReference type="Google" id="ProtNLM"/>
    </source>
</evidence>
<dbReference type="InterPro" id="IPR039367">
    <property type="entry name" value="Och1-like"/>
</dbReference>
<dbReference type="Gene3D" id="3.90.550.20">
    <property type="match status" value="1"/>
</dbReference>
<dbReference type="EMBL" id="BAPV01000057">
    <property type="protein sequence ID" value="GBQ92476.1"/>
    <property type="molecule type" value="Genomic_DNA"/>
</dbReference>
<dbReference type="PANTHER" id="PTHR31834">
    <property type="entry name" value="INITIATION-SPECIFIC ALPHA-1,6-MANNOSYLTRANSFERASE"/>
    <property type="match status" value="1"/>
</dbReference>
<sequence length="351" mass="39230">MNETALISLFGDALLATGDRIEGTVLDDPSRPFLGIDPLRQFMVNAPAGLTLYQTSPALYHLRDATGRIWSCAPDGTRDEAMDRLSSSTLSCLALRRFPAIAPASDAFSPIPRRLHFICNDRATLDPALIANIERTAAINPGWEVTLWDEAARFEFITEHYGWDVLKLYLMIGPEYGAAKADLFRYLLIFKLGGVYLDLKSTTARPLDAILREDDAFILSQWNMSGSGVHRNWGLGATIAHVKGGEYQQWFLIARPLHPYLRRVIQLVLTRIAIYRPDLHGVGAVTTFNVTGPHAFTKAIYPVRDDHPHRMIDSETEGLIYSVVEDHRARSGSDYRTAQTALVTGNETYRL</sequence>
<dbReference type="RefSeq" id="WP_264816952.1">
    <property type="nucleotide sequence ID" value="NZ_BAPV01000057.1"/>
</dbReference>
<accession>A0ABQ0Q5K3</accession>
<dbReference type="SUPFAM" id="SSF53448">
    <property type="entry name" value="Nucleotide-diphospho-sugar transferases"/>
    <property type="match status" value="1"/>
</dbReference>
<dbReference type="Proteomes" id="UP001062776">
    <property type="component" value="Unassembled WGS sequence"/>
</dbReference>
<evidence type="ECO:0000313" key="2">
    <source>
        <dbReference type="Proteomes" id="UP001062776"/>
    </source>
</evidence>
<dbReference type="PANTHER" id="PTHR31834:SF1">
    <property type="entry name" value="INITIATION-SPECIFIC ALPHA-1,6-MANNOSYLTRANSFERASE"/>
    <property type="match status" value="1"/>
</dbReference>
<evidence type="ECO:0000313" key="1">
    <source>
        <dbReference type="EMBL" id="GBQ92476.1"/>
    </source>
</evidence>
<proteinExistence type="predicted"/>
<reference evidence="1" key="1">
    <citation type="submission" date="2013-04" db="EMBL/GenBank/DDBJ databases">
        <title>The genome sequencing project of 58 acetic acid bacteria.</title>
        <authorList>
            <person name="Okamoto-Kainuma A."/>
            <person name="Ishikawa M."/>
            <person name="Umino S."/>
            <person name="Koizumi Y."/>
            <person name="Shiwa Y."/>
            <person name="Yoshikawa H."/>
            <person name="Matsutani M."/>
            <person name="Matsushita K."/>
        </authorList>
    </citation>
    <scope>NUCLEOTIDE SEQUENCE</scope>
    <source>
        <strain evidence="1">NRIC 0535</strain>
    </source>
</reference>
<comment type="caution">
    <text evidence="1">The sequence shown here is derived from an EMBL/GenBank/DDBJ whole genome shotgun (WGS) entry which is preliminary data.</text>
</comment>
<keyword evidence="2" id="KW-1185">Reference proteome</keyword>
<dbReference type="Pfam" id="PF04488">
    <property type="entry name" value="Gly_transf_sug"/>
    <property type="match status" value="1"/>
</dbReference>